<gene>
    <name evidence="2" type="ORF">H9L10_04045</name>
</gene>
<dbReference type="AlphaFoldDB" id="A0A7G9R3P8"/>
<name>A0A7G9R3P8_9MICO</name>
<keyword evidence="3" id="KW-1185">Reference proteome</keyword>
<reference evidence="2 3" key="1">
    <citation type="submission" date="2020-08" db="EMBL/GenBank/DDBJ databases">
        <title>Genome sequence of Phycicoccus endophyticus JCM 31784T.</title>
        <authorList>
            <person name="Hyun D.-W."/>
            <person name="Bae J.-W."/>
        </authorList>
    </citation>
    <scope>NUCLEOTIDE SEQUENCE [LARGE SCALE GENOMIC DNA]</scope>
    <source>
        <strain evidence="2 3">JCM 31784</strain>
    </source>
</reference>
<dbReference type="Proteomes" id="UP000515976">
    <property type="component" value="Chromosome"/>
</dbReference>
<accession>A0A7G9R3P8</accession>
<feature type="region of interest" description="Disordered" evidence="1">
    <location>
        <begin position="59"/>
        <end position="82"/>
    </location>
</feature>
<feature type="compositionally biased region" description="Basic and acidic residues" evidence="1">
    <location>
        <begin position="65"/>
        <end position="82"/>
    </location>
</feature>
<sequence length="82" mass="8934">MLPDTGTDADDPRGEPSLVLPDGPHSALELHLDQRLGGRTPRPRGCRVELSRAVGRPVDRLLLAADRHGPPRPPRRPDTPPL</sequence>
<dbReference type="EMBL" id="CP060712">
    <property type="protein sequence ID" value="QNN50223.1"/>
    <property type="molecule type" value="Genomic_DNA"/>
</dbReference>
<organism evidence="2 3">
    <name type="scientific">Phycicoccus endophyticus</name>
    <dbReference type="NCBI Taxonomy" id="1690220"/>
    <lineage>
        <taxon>Bacteria</taxon>
        <taxon>Bacillati</taxon>
        <taxon>Actinomycetota</taxon>
        <taxon>Actinomycetes</taxon>
        <taxon>Micrococcales</taxon>
        <taxon>Intrasporangiaceae</taxon>
        <taxon>Phycicoccus</taxon>
    </lineage>
</organism>
<dbReference type="RefSeq" id="WP_166097562.1">
    <property type="nucleotide sequence ID" value="NZ_BMMY01000001.1"/>
</dbReference>
<evidence type="ECO:0000313" key="2">
    <source>
        <dbReference type="EMBL" id="QNN50223.1"/>
    </source>
</evidence>
<dbReference type="KEGG" id="pei:H9L10_04045"/>
<protein>
    <submittedName>
        <fullName evidence="2">Uncharacterized protein</fullName>
    </submittedName>
</protein>
<evidence type="ECO:0000313" key="3">
    <source>
        <dbReference type="Proteomes" id="UP000515976"/>
    </source>
</evidence>
<proteinExistence type="predicted"/>
<feature type="region of interest" description="Disordered" evidence="1">
    <location>
        <begin position="1"/>
        <end position="25"/>
    </location>
</feature>
<evidence type="ECO:0000256" key="1">
    <source>
        <dbReference type="SAM" id="MobiDB-lite"/>
    </source>
</evidence>